<dbReference type="SUPFAM" id="SSF51905">
    <property type="entry name" value="FAD/NAD(P)-binding domain"/>
    <property type="match status" value="1"/>
</dbReference>
<reference evidence="6" key="1">
    <citation type="submission" date="2018-05" db="EMBL/GenBank/DDBJ databases">
        <authorList>
            <person name="Lanie J.A."/>
            <person name="Ng W.-L."/>
            <person name="Kazmierczak K.M."/>
            <person name="Andrzejewski T.M."/>
            <person name="Davidsen T.M."/>
            <person name="Wayne K.J."/>
            <person name="Tettelin H."/>
            <person name="Glass J.I."/>
            <person name="Rusch D."/>
            <person name="Podicherti R."/>
            <person name="Tsui H.-C.T."/>
            <person name="Winkler M.E."/>
        </authorList>
    </citation>
    <scope>NUCLEOTIDE SEQUENCE</scope>
</reference>
<evidence type="ECO:0000256" key="1">
    <source>
        <dbReference type="ARBA" id="ARBA00022485"/>
    </source>
</evidence>
<dbReference type="Pfam" id="PF12831">
    <property type="entry name" value="FAD_oxidored"/>
    <property type="match status" value="1"/>
</dbReference>
<accession>A0A382GJZ3</accession>
<name>A0A382GJZ3_9ZZZZ</name>
<dbReference type="PANTHER" id="PTHR43498:SF1">
    <property type="entry name" value="COB--COM HETERODISULFIDE REDUCTASE IRON-SULFUR SUBUNIT A"/>
    <property type="match status" value="1"/>
</dbReference>
<dbReference type="InterPro" id="IPR039650">
    <property type="entry name" value="HdrA-like"/>
</dbReference>
<dbReference type="InterPro" id="IPR036188">
    <property type="entry name" value="FAD/NAD-bd_sf"/>
</dbReference>
<sequence>MIQEQNVDLLLHTWATEPIVEDGIMRGAIFESKAGRQAILAKVVVDTTGDADLLARAGVPLEEDTDDGDIHHCINTAFLLGGVDLNRWLAFRAEELEGFKAFMVRGRESIGSFEKPFVGWRDDVALFMGPRLSGYSAINVDDLTEVEIRSRRLTTAHLEFYRTHAPGFSHAFLMLGAPQIGVRHSRRLLGTAKVMRKQWDEGKVWDDEIGVSTSLAPKFPNISIPYRALLPQGIEGVIGAGRHISCDPSSHSFLREVPQCWMSGQAAGVAAALAVNAALPPRQLDVRLIQHELLRQGAYLSPSVEAIAGTSKAAE</sequence>
<dbReference type="GO" id="GO:0016491">
    <property type="term" value="F:oxidoreductase activity"/>
    <property type="evidence" value="ECO:0007669"/>
    <property type="project" value="UniProtKB-KW"/>
</dbReference>
<evidence type="ECO:0000256" key="5">
    <source>
        <dbReference type="ARBA" id="ARBA00023014"/>
    </source>
</evidence>
<evidence type="ECO:0008006" key="7">
    <source>
        <dbReference type="Google" id="ProtNLM"/>
    </source>
</evidence>
<keyword evidence="5" id="KW-0411">Iron-sulfur</keyword>
<evidence type="ECO:0000256" key="3">
    <source>
        <dbReference type="ARBA" id="ARBA00023002"/>
    </source>
</evidence>
<evidence type="ECO:0000256" key="2">
    <source>
        <dbReference type="ARBA" id="ARBA00022723"/>
    </source>
</evidence>
<dbReference type="AlphaFoldDB" id="A0A382GJZ3"/>
<keyword evidence="4" id="KW-0408">Iron</keyword>
<dbReference type="EMBL" id="UINC01055521">
    <property type="protein sequence ID" value="SVB74501.1"/>
    <property type="molecule type" value="Genomic_DNA"/>
</dbReference>
<keyword evidence="1" id="KW-0004">4Fe-4S</keyword>
<dbReference type="GO" id="GO:0051539">
    <property type="term" value="F:4 iron, 4 sulfur cluster binding"/>
    <property type="evidence" value="ECO:0007669"/>
    <property type="project" value="UniProtKB-KW"/>
</dbReference>
<protein>
    <recommendedName>
        <fullName evidence="7">FAD dependent oxidoreductase domain-containing protein</fullName>
    </recommendedName>
</protein>
<dbReference type="GO" id="GO:0046872">
    <property type="term" value="F:metal ion binding"/>
    <property type="evidence" value="ECO:0007669"/>
    <property type="project" value="UniProtKB-KW"/>
</dbReference>
<keyword evidence="2" id="KW-0479">Metal-binding</keyword>
<keyword evidence="3" id="KW-0560">Oxidoreductase</keyword>
<evidence type="ECO:0000313" key="6">
    <source>
        <dbReference type="EMBL" id="SVB74501.1"/>
    </source>
</evidence>
<organism evidence="6">
    <name type="scientific">marine metagenome</name>
    <dbReference type="NCBI Taxonomy" id="408172"/>
    <lineage>
        <taxon>unclassified sequences</taxon>
        <taxon>metagenomes</taxon>
        <taxon>ecological metagenomes</taxon>
    </lineage>
</organism>
<evidence type="ECO:0000256" key="4">
    <source>
        <dbReference type="ARBA" id="ARBA00023004"/>
    </source>
</evidence>
<proteinExistence type="predicted"/>
<dbReference type="PANTHER" id="PTHR43498">
    <property type="entry name" value="FERREDOXIN:COB-COM HETERODISULFIDE REDUCTASE SUBUNIT A"/>
    <property type="match status" value="1"/>
</dbReference>
<gene>
    <name evidence="6" type="ORF">METZ01_LOCUS227355</name>
</gene>